<evidence type="ECO:0000256" key="8">
    <source>
        <dbReference type="ARBA" id="ARBA00023157"/>
    </source>
</evidence>
<feature type="chain" id="PRO_5044523237" description="Carboxypeptidase" evidence="10">
    <location>
        <begin position="22"/>
        <end position="489"/>
    </location>
</feature>
<protein>
    <recommendedName>
        <fullName evidence="10">Carboxypeptidase</fullName>
        <ecNumber evidence="10">3.4.16.-</ecNumber>
    </recommendedName>
</protein>
<evidence type="ECO:0000256" key="9">
    <source>
        <dbReference type="ARBA" id="ARBA00023180"/>
    </source>
</evidence>
<dbReference type="PROSITE" id="PS00560">
    <property type="entry name" value="CARBOXYPEPT_SER_HIS"/>
    <property type="match status" value="1"/>
</dbReference>
<keyword evidence="4 10" id="KW-0121">Carboxypeptidase</keyword>
<evidence type="ECO:0000313" key="11">
    <source>
        <dbReference type="EMBL" id="KAJ6814771.1"/>
    </source>
</evidence>
<dbReference type="PANTHER" id="PTHR11802">
    <property type="entry name" value="SERINE PROTEASE FAMILY S10 SERINE CARBOXYPEPTIDASE"/>
    <property type="match status" value="1"/>
</dbReference>
<dbReference type="EMBL" id="JANAVB010007199">
    <property type="protein sequence ID" value="KAJ6843443.1"/>
    <property type="molecule type" value="Genomic_DNA"/>
</dbReference>
<dbReference type="PROSITE" id="PS00131">
    <property type="entry name" value="CARBOXYPEPT_SER_SER"/>
    <property type="match status" value="1"/>
</dbReference>
<dbReference type="FunFam" id="3.40.50.11320:FF:000001">
    <property type="entry name" value="Carboxypeptidase"/>
    <property type="match status" value="1"/>
</dbReference>
<dbReference type="Gene3D" id="6.10.250.940">
    <property type="match status" value="1"/>
</dbReference>
<reference evidence="12" key="2">
    <citation type="submission" date="2023-04" db="EMBL/GenBank/DDBJ databases">
        <authorList>
            <person name="Bruccoleri R.E."/>
            <person name="Oakeley E.J."/>
            <person name="Faust A.-M."/>
            <person name="Dessus-Babus S."/>
            <person name="Altorfer M."/>
            <person name="Burckhardt D."/>
            <person name="Oertli M."/>
            <person name="Naumann U."/>
            <person name="Petersen F."/>
            <person name="Wong J."/>
        </authorList>
    </citation>
    <scope>NUCLEOTIDE SEQUENCE</scope>
    <source>
        <strain evidence="12">GSM-AAB239-AS_SAM_17_03QT</strain>
        <tissue evidence="12">Leaf</tissue>
    </source>
</reference>
<feature type="signal peptide" evidence="10">
    <location>
        <begin position="1"/>
        <end position="21"/>
    </location>
</feature>
<comment type="similarity">
    <text evidence="2 10">Belongs to the peptidase S10 family.</text>
</comment>
<evidence type="ECO:0000256" key="6">
    <source>
        <dbReference type="ARBA" id="ARBA00022729"/>
    </source>
</evidence>
<keyword evidence="13" id="KW-1185">Reference proteome</keyword>
<evidence type="ECO:0000256" key="10">
    <source>
        <dbReference type="RuleBase" id="RU361156"/>
    </source>
</evidence>
<accession>A0AAX6HRV5</accession>
<comment type="subcellular location">
    <subcellularLocation>
        <location evidence="1">Secreted</location>
    </subcellularLocation>
</comment>
<dbReference type="PANTHER" id="PTHR11802:SF470">
    <property type="entry name" value="CARBOXYPEPTIDASE"/>
    <property type="match status" value="1"/>
</dbReference>
<dbReference type="FunFam" id="3.40.50.12670:FF:000002">
    <property type="entry name" value="Carboxypeptidase"/>
    <property type="match status" value="1"/>
</dbReference>
<dbReference type="InterPro" id="IPR033124">
    <property type="entry name" value="Ser_caboxypep_his_AS"/>
</dbReference>
<evidence type="ECO:0000313" key="13">
    <source>
        <dbReference type="Proteomes" id="UP001140949"/>
    </source>
</evidence>
<keyword evidence="9" id="KW-0325">Glycoprotein</keyword>
<dbReference type="AlphaFoldDB" id="A0AAX6HRV5"/>
<sequence length="489" mass="54141">MTMRASFLSLLLLCYFIFLLSSPIGAKQADRLRKLVKSRRRSPASGQSRVQSVLRKDFSNVYVSPQEGMMEADKIDKLPGQPSVDFDQYAGYVTVDPENGRALFYYFVEAPVDSSSKPLVLWLNGGPGCSSLGYGAMEELGPFRVNSDGKTLSINNYAWNNVANILFLESPAGVGFSYSNTTSDYDKSGDERTAEDSYTFLINWLKRFPQYKSRDFYITGESYAGHYAPELAYTILENNKNSNNTVINLRGVAIGNAYVDKISNDIGGYAYYWSHALISDETYVAIQSNCNLSSNVVSAKCMKAMDDASGESGDVDGYNIYAPLCHSSSSSSRFGDAIRDFDPCSDNYVYAYLNSPDVQKALHANVTGLPYDWESCSNFLPWTDEPDTVLPTIKQLISSGISFWLYSGDVDGVVPITSTRYSIKMLGLPVKNSWRPWYINSEVGGYVEEYDGLTLATIRGAGHEVPSYQPERALTMISSFLEGKLPPSS</sequence>
<dbReference type="Gene3D" id="3.40.50.1820">
    <property type="entry name" value="alpha/beta hydrolase"/>
    <property type="match status" value="1"/>
</dbReference>
<dbReference type="EMBL" id="JANAVB010029617">
    <property type="protein sequence ID" value="KAJ6814771.1"/>
    <property type="molecule type" value="Genomic_DNA"/>
</dbReference>
<dbReference type="InterPro" id="IPR029058">
    <property type="entry name" value="AB_hydrolase_fold"/>
</dbReference>
<dbReference type="InterPro" id="IPR018202">
    <property type="entry name" value="Ser_caboxypep_ser_AS"/>
</dbReference>
<dbReference type="FunFam" id="3.40.50.1820:FF:000030">
    <property type="entry name" value="Carboxypeptidase"/>
    <property type="match status" value="1"/>
</dbReference>
<dbReference type="Pfam" id="PF00450">
    <property type="entry name" value="Peptidase_S10"/>
    <property type="match status" value="1"/>
</dbReference>
<dbReference type="EC" id="3.4.16.-" evidence="10"/>
<evidence type="ECO:0000256" key="4">
    <source>
        <dbReference type="ARBA" id="ARBA00022645"/>
    </source>
</evidence>
<dbReference type="InterPro" id="IPR001563">
    <property type="entry name" value="Peptidase_S10"/>
</dbReference>
<dbReference type="GO" id="GO:0004185">
    <property type="term" value="F:serine-type carboxypeptidase activity"/>
    <property type="evidence" value="ECO:0007669"/>
    <property type="project" value="UniProtKB-UniRule"/>
</dbReference>
<keyword evidence="6 10" id="KW-0732">Signal</keyword>
<reference evidence="12" key="1">
    <citation type="journal article" date="2023" name="GigaByte">
        <title>Genome assembly of the bearded iris, Iris pallida Lam.</title>
        <authorList>
            <person name="Bruccoleri R.E."/>
            <person name="Oakeley E.J."/>
            <person name="Faust A.M.E."/>
            <person name="Altorfer M."/>
            <person name="Dessus-Babus S."/>
            <person name="Burckhardt D."/>
            <person name="Oertli M."/>
            <person name="Naumann U."/>
            <person name="Petersen F."/>
            <person name="Wong J."/>
        </authorList>
    </citation>
    <scope>NUCLEOTIDE SEQUENCE</scope>
    <source>
        <strain evidence="12">GSM-AAB239-AS_SAM_17_03QT</strain>
    </source>
</reference>
<organism evidence="12 13">
    <name type="scientific">Iris pallida</name>
    <name type="common">Sweet iris</name>
    <dbReference type="NCBI Taxonomy" id="29817"/>
    <lineage>
        <taxon>Eukaryota</taxon>
        <taxon>Viridiplantae</taxon>
        <taxon>Streptophyta</taxon>
        <taxon>Embryophyta</taxon>
        <taxon>Tracheophyta</taxon>
        <taxon>Spermatophyta</taxon>
        <taxon>Magnoliopsida</taxon>
        <taxon>Liliopsida</taxon>
        <taxon>Asparagales</taxon>
        <taxon>Iridaceae</taxon>
        <taxon>Iridoideae</taxon>
        <taxon>Irideae</taxon>
        <taxon>Iris</taxon>
    </lineage>
</organism>
<keyword evidence="7 10" id="KW-0378">Hydrolase</keyword>
<evidence type="ECO:0000256" key="5">
    <source>
        <dbReference type="ARBA" id="ARBA00022670"/>
    </source>
</evidence>
<evidence type="ECO:0000256" key="1">
    <source>
        <dbReference type="ARBA" id="ARBA00004613"/>
    </source>
</evidence>
<dbReference type="SUPFAM" id="SSF53474">
    <property type="entry name" value="alpha/beta-Hydrolases"/>
    <property type="match status" value="1"/>
</dbReference>
<gene>
    <name evidence="11" type="ORF">M6B38_138175</name>
    <name evidence="12" type="ORF">M6B38_296650</name>
</gene>
<keyword evidence="3" id="KW-0964">Secreted</keyword>
<evidence type="ECO:0000256" key="7">
    <source>
        <dbReference type="ARBA" id="ARBA00022801"/>
    </source>
</evidence>
<comment type="caution">
    <text evidence="12">The sequence shown here is derived from an EMBL/GenBank/DDBJ whole genome shotgun (WGS) entry which is preliminary data.</text>
</comment>
<dbReference type="Gene3D" id="3.40.50.11320">
    <property type="match status" value="1"/>
</dbReference>
<evidence type="ECO:0000256" key="2">
    <source>
        <dbReference type="ARBA" id="ARBA00009431"/>
    </source>
</evidence>
<name>A0AAX6HRV5_IRIPA</name>
<evidence type="ECO:0000313" key="12">
    <source>
        <dbReference type="EMBL" id="KAJ6843443.1"/>
    </source>
</evidence>
<dbReference type="GO" id="GO:0005576">
    <property type="term" value="C:extracellular region"/>
    <property type="evidence" value="ECO:0007669"/>
    <property type="project" value="UniProtKB-SubCell"/>
</dbReference>
<keyword evidence="5 10" id="KW-0645">Protease</keyword>
<keyword evidence="8" id="KW-1015">Disulfide bond</keyword>
<dbReference type="GO" id="GO:0005773">
    <property type="term" value="C:vacuole"/>
    <property type="evidence" value="ECO:0007669"/>
    <property type="project" value="TreeGrafter"/>
</dbReference>
<dbReference type="GO" id="GO:0006508">
    <property type="term" value="P:proteolysis"/>
    <property type="evidence" value="ECO:0007669"/>
    <property type="project" value="UniProtKB-KW"/>
</dbReference>
<dbReference type="Proteomes" id="UP001140949">
    <property type="component" value="Unassembled WGS sequence"/>
</dbReference>
<dbReference type="PRINTS" id="PR00724">
    <property type="entry name" value="CRBOXYPTASEC"/>
</dbReference>
<proteinExistence type="inferred from homology"/>
<evidence type="ECO:0000256" key="3">
    <source>
        <dbReference type="ARBA" id="ARBA00022525"/>
    </source>
</evidence>